<evidence type="ECO:0000256" key="7">
    <source>
        <dbReference type="ARBA" id="ARBA00066729"/>
    </source>
</evidence>
<evidence type="ECO:0000256" key="2">
    <source>
        <dbReference type="ARBA" id="ARBA00022670"/>
    </source>
</evidence>
<comment type="similarity">
    <text evidence="1">Belongs to the Ntn-hydrolase family.</text>
</comment>
<feature type="active site" description="Nucleophile" evidence="13">
    <location>
        <position position="226"/>
    </location>
</feature>
<dbReference type="GO" id="GO:0005764">
    <property type="term" value="C:lysosome"/>
    <property type="evidence" value="ECO:0007669"/>
    <property type="project" value="TreeGrafter"/>
</dbReference>
<comment type="function">
    <text evidence="6">Cleaves the GlcNAc-Asn bond which joins oligosaccharides to the peptide of asparagine-linked glycoproteins.</text>
</comment>
<sequence>MHRYLSLLIHGHSRTQRLQDNCGQHTPSPGDIVLLVFPTFPALPNPAYLDQVCSVCQKREDSISAWSVLQSGGSVLDAVEKGCARCEIEQCDGSVGYGGSPDESGETTLDAMIMNGDTMDVGAVADLRRIKNAIGVARAVMERTDHTLLVGESASVFAENMGFIAEDLTTNRSLNTFSQWLKGNCQPNYRKNVFPDPSISCGPYKPRVTLQRRKRVRHMYRHSHDTIGMIAFSQDGHVAAGTSTNGLMHKVPGRVGDSPIVGAGAYADSSAGAAAATGDGDVMMRFLPSYLAVELMRAGADPSAACETAISRIKRHHSEFFGAIICANTTGHYGAACNKSPGFSKFQYMVRDSKSDTPVLKSVDCI</sequence>
<keyword evidence="2" id="KW-0645">Protease</keyword>
<dbReference type="GO" id="GO:0003948">
    <property type="term" value="F:N4-(beta-N-acetylglucosaminyl)-L-asparaginase activity"/>
    <property type="evidence" value="ECO:0007669"/>
    <property type="project" value="UniProtKB-EC"/>
</dbReference>
<dbReference type="Pfam" id="PF01112">
    <property type="entry name" value="Asparaginase_2"/>
    <property type="match status" value="1"/>
</dbReference>
<dbReference type="InterPro" id="IPR000246">
    <property type="entry name" value="Peptidase_T2"/>
</dbReference>
<evidence type="ECO:0000256" key="12">
    <source>
        <dbReference type="ARBA" id="ARBA00080645"/>
    </source>
</evidence>
<evidence type="ECO:0000256" key="5">
    <source>
        <dbReference type="ARBA" id="ARBA00050421"/>
    </source>
</evidence>
<dbReference type="GeneTree" id="ENSGT00950000183045"/>
<evidence type="ECO:0000256" key="14">
    <source>
        <dbReference type="PIRSR" id="PIRSR600246-2"/>
    </source>
</evidence>
<dbReference type="GO" id="GO:0006508">
    <property type="term" value="P:proteolysis"/>
    <property type="evidence" value="ECO:0007669"/>
    <property type="project" value="UniProtKB-KW"/>
</dbReference>
<organism evidence="16 17">
    <name type="scientific">Mastacembelus armatus</name>
    <name type="common">zig-zag eel</name>
    <dbReference type="NCBI Taxonomy" id="205130"/>
    <lineage>
        <taxon>Eukaryota</taxon>
        <taxon>Metazoa</taxon>
        <taxon>Chordata</taxon>
        <taxon>Craniata</taxon>
        <taxon>Vertebrata</taxon>
        <taxon>Euteleostomi</taxon>
        <taxon>Actinopterygii</taxon>
        <taxon>Neopterygii</taxon>
        <taxon>Teleostei</taxon>
        <taxon>Neoteleostei</taxon>
        <taxon>Acanthomorphata</taxon>
        <taxon>Anabantaria</taxon>
        <taxon>Synbranchiformes</taxon>
        <taxon>Mastacembelidae</taxon>
        <taxon>Mastacembelus</taxon>
    </lineage>
</organism>
<evidence type="ECO:0000256" key="3">
    <source>
        <dbReference type="ARBA" id="ARBA00022801"/>
    </source>
</evidence>
<dbReference type="Gene3D" id="3.60.20.30">
    <property type="entry name" value="(Glycosyl)asparaginase"/>
    <property type="match status" value="1"/>
</dbReference>
<accession>A0A7N8YAL4</accession>
<evidence type="ECO:0000313" key="16">
    <source>
        <dbReference type="Ensembl" id="ENSMAMP00000057608.1"/>
    </source>
</evidence>
<dbReference type="Proteomes" id="UP000261640">
    <property type="component" value="Unplaced"/>
</dbReference>
<evidence type="ECO:0000256" key="1">
    <source>
        <dbReference type="ARBA" id="ARBA00010872"/>
    </source>
</evidence>
<evidence type="ECO:0000256" key="11">
    <source>
        <dbReference type="ARBA" id="ARBA00079301"/>
    </source>
</evidence>
<comment type="catalytic activity">
    <reaction evidence="5">
        <text>N(4)-(beta-N-acetyl-D-glucosaminyl)-L-asparagine + H2O = N-acetyl-beta-D-glucosaminylamine + L-aspartate + H(+)</text>
        <dbReference type="Rhea" id="RHEA:11544"/>
        <dbReference type="ChEBI" id="CHEBI:15377"/>
        <dbReference type="ChEBI" id="CHEBI:15378"/>
        <dbReference type="ChEBI" id="CHEBI:15947"/>
        <dbReference type="ChEBI" id="CHEBI:29991"/>
        <dbReference type="ChEBI" id="CHEBI:58080"/>
        <dbReference type="EC" id="3.5.1.26"/>
    </reaction>
</comment>
<protein>
    <recommendedName>
        <fullName evidence="8">N(4)-(Beta-N-acetylglucosaminyl)-L-asparaginase</fullName>
        <ecNumber evidence="7">3.5.1.26</ecNumber>
    </recommendedName>
    <alternativeName>
        <fullName evidence="11">Aspartylglucosaminidase</fullName>
    </alternativeName>
    <alternativeName>
        <fullName evidence="10">Glycosylasparaginase</fullName>
    </alternativeName>
    <alternativeName>
        <fullName evidence="9">N(4)-(beta-N-acetylglucosaminyl)-L-asparaginase</fullName>
    </alternativeName>
    <alternativeName>
        <fullName evidence="12">N4-(N-acetyl-beta-glucosaminyl)-L-asparagine amidase</fullName>
    </alternativeName>
</protein>
<dbReference type="FunFam" id="3.60.20.30:FF:000003">
    <property type="entry name" value="N(4)-(Beta-N-acetylglucosaminyl)-L-asparaginase isoform X1"/>
    <property type="match status" value="1"/>
</dbReference>
<evidence type="ECO:0000313" key="17">
    <source>
        <dbReference type="Proteomes" id="UP000261640"/>
    </source>
</evidence>
<dbReference type="Ensembl" id="ENSMAMT00000045605.1">
    <property type="protein sequence ID" value="ENSMAMP00000057608.1"/>
    <property type="gene ID" value="ENSMAMG00000017060.2"/>
</dbReference>
<evidence type="ECO:0000256" key="15">
    <source>
        <dbReference type="PIRSR" id="PIRSR600246-3"/>
    </source>
</evidence>
<evidence type="ECO:0000256" key="10">
    <source>
        <dbReference type="ARBA" id="ARBA00078726"/>
    </source>
</evidence>
<reference evidence="16" key="1">
    <citation type="submission" date="2025-08" db="UniProtKB">
        <authorList>
            <consortium name="Ensembl"/>
        </authorList>
    </citation>
    <scope>IDENTIFICATION</scope>
</reference>
<dbReference type="GO" id="GO:0008233">
    <property type="term" value="F:peptidase activity"/>
    <property type="evidence" value="ECO:0007669"/>
    <property type="project" value="UniProtKB-KW"/>
</dbReference>
<keyword evidence="4" id="KW-0068">Autocatalytic cleavage</keyword>
<proteinExistence type="inferred from homology"/>
<keyword evidence="17" id="KW-1185">Reference proteome</keyword>
<evidence type="ECO:0000256" key="6">
    <source>
        <dbReference type="ARBA" id="ARBA00053295"/>
    </source>
</evidence>
<evidence type="ECO:0000256" key="9">
    <source>
        <dbReference type="ARBA" id="ARBA00071391"/>
    </source>
</evidence>
<dbReference type="CDD" id="cd04513">
    <property type="entry name" value="Glycosylasparaginase"/>
    <property type="match status" value="1"/>
</dbReference>
<evidence type="ECO:0000256" key="4">
    <source>
        <dbReference type="ARBA" id="ARBA00022813"/>
    </source>
</evidence>
<feature type="site" description="Cleavage; by autolysis" evidence="15">
    <location>
        <begin position="225"/>
        <end position="226"/>
    </location>
</feature>
<dbReference type="PANTHER" id="PTHR10188">
    <property type="entry name" value="L-ASPARAGINASE"/>
    <property type="match status" value="1"/>
</dbReference>
<dbReference type="EC" id="3.5.1.26" evidence="7"/>
<name>A0A7N8YAL4_9TELE</name>
<evidence type="ECO:0000256" key="8">
    <source>
        <dbReference type="ARBA" id="ARBA00067727"/>
    </source>
</evidence>
<dbReference type="PANTHER" id="PTHR10188:SF6">
    <property type="entry name" value="N(4)-(BETA-N-ACETYLGLUCOSAMINYL)-L-ASPARAGINASE"/>
    <property type="match status" value="1"/>
</dbReference>
<dbReference type="AlphaFoldDB" id="A0A7N8YAL4"/>
<evidence type="ECO:0000256" key="13">
    <source>
        <dbReference type="PIRSR" id="PIRSR600246-1"/>
    </source>
</evidence>
<keyword evidence="3" id="KW-0378">Hydrolase</keyword>
<feature type="binding site" evidence="14">
    <location>
        <begin position="254"/>
        <end position="257"/>
    </location>
    <ligand>
        <name>substrate</name>
    </ligand>
</feature>
<dbReference type="InParanoid" id="A0A7N8YAL4"/>
<feature type="binding site" evidence="14">
    <location>
        <begin position="277"/>
        <end position="280"/>
    </location>
    <ligand>
        <name>substrate</name>
    </ligand>
</feature>
<dbReference type="SUPFAM" id="SSF56235">
    <property type="entry name" value="N-terminal nucleophile aminohydrolases (Ntn hydrolases)"/>
    <property type="match status" value="1"/>
</dbReference>
<dbReference type="InterPro" id="IPR029055">
    <property type="entry name" value="Ntn_hydrolases_N"/>
</dbReference>
<reference evidence="16" key="2">
    <citation type="submission" date="2025-09" db="UniProtKB">
        <authorList>
            <consortium name="Ensembl"/>
        </authorList>
    </citation>
    <scope>IDENTIFICATION</scope>
</reference>